<keyword evidence="2" id="KW-0813">Transport</keyword>
<feature type="domain" description="ABC transporter" evidence="10">
    <location>
        <begin position="530"/>
        <end position="757"/>
    </location>
</feature>
<dbReference type="PANTHER" id="PTHR24223:SF415">
    <property type="entry name" value="FI20190P1"/>
    <property type="match status" value="1"/>
</dbReference>
<feature type="transmembrane region" description="Helical" evidence="9">
    <location>
        <begin position="1096"/>
        <end position="1116"/>
    </location>
</feature>
<feature type="transmembrane region" description="Helical" evidence="9">
    <location>
        <begin position="349"/>
        <end position="372"/>
    </location>
</feature>
<evidence type="ECO:0000256" key="2">
    <source>
        <dbReference type="ARBA" id="ARBA00022448"/>
    </source>
</evidence>
<dbReference type="Gene3D" id="3.40.50.300">
    <property type="entry name" value="P-loop containing nucleotide triphosphate hydrolases"/>
    <property type="match status" value="2"/>
</dbReference>
<evidence type="ECO:0000313" key="12">
    <source>
        <dbReference type="EMBL" id="KAK7748093.1"/>
    </source>
</evidence>
<dbReference type="InterPro" id="IPR011527">
    <property type="entry name" value="ABC1_TM_dom"/>
</dbReference>
<evidence type="ECO:0000256" key="7">
    <source>
        <dbReference type="ARBA" id="ARBA00023136"/>
    </source>
</evidence>
<evidence type="ECO:0000259" key="10">
    <source>
        <dbReference type="PROSITE" id="PS50893"/>
    </source>
</evidence>
<dbReference type="InterPro" id="IPR036640">
    <property type="entry name" value="ABC1_TM_sf"/>
</dbReference>
<keyword evidence="5" id="KW-0067">ATP-binding</keyword>
<evidence type="ECO:0000256" key="6">
    <source>
        <dbReference type="ARBA" id="ARBA00022989"/>
    </source>
</evidence>
<dbReference type="PROSITE" id="PS00211">
    <property type="entry name" value="ABC_TRANSPORTER_1"/>
    <property type="match status" value="2"/>
</dbReference>
<feature type="transmembrane region" description="Helical" evidence="9">
    <location>
        <begin position="804"/>
        <end position="827"/>
    </location>
</feature>
<dbReference type="Proteomes" id="UP001320245">
    <property type="component" value="Unassembled WGS sequence"/>
</dbReference>
<evidence type="ECO:0008006" key="14">
    <source>
        <dbReference type="Google" id="ProtNLM"/>
    </source>
</evidence>
<dbReference type="CDD" id="cd18604">
    <property type="entry name" value="ABC_6TM_VMR1_D2_like"/>
    <property type="match status" value="1"/>
</dbReference>
<dbReference type="GO" id="GO:0016887">
    <property type="term" value="F:ATP hydrolysis activity"/>
    <property type="evidence" value="ECO:0007669"/>
    <property type="project" value="InterPro"/>
</dbReference>
<evidence type="ECO:0000256" key="4">
    <source>
        <dbReference type="ARBA" id="ARBA00022741"/>
    </source>
</evidence>
<name>A0AAN9UIJ0_9PEZI</name>
<dbReference type="SUPFAM" id="SSF90123">
    <property type="entry name" value="ABC transporter transmembrane region"/>
    <property type="match status" value="2"/>
</dbReference>
<accession>A0AAN9UIJ0</accession>
<evidence type="ECO:0000259" key="11">
    <source>
        <dbReference type="PROSITE" id="PS50929"/>
    </source>
</evidence>
<dbReference type="InterPro" id="IPR003593">
    <property type="entry name" value="AAA+_ATPase"/>
</dbReference>
<dbReference type="Gene3D" id="1.20.1560.10">
    <property type="entry name" value="ABC transporter type 1, transmembrane domain"/>
    <property type="match status" value="2"/>
</dbReference>
<keyword evidence="4" id="KW-0547">Nucleotide-binding</keyword>
<dbReference type="SMART" id="SM00382">
    <property type="entry name" value="AAA"/>
    <property type="match status" value="2"/>
</dbReference>
<evidence type="ECO:0000256" key="5">
    <source>
        <dbReference type="ARBA" id="ARBA00022840"/>
    </source>
</evidence>
<feature type="domain" description="ABC transmembrane type-1" evidence="11">
    <location>
        <begin position="872"/>
        <end position="1124"/>
    </location>
</feature>
<dbReference type="SUPFAM" id="SSF52540">
    <property type="entry name" value="P-loop containing nucleoside triphosphate hydrolases"/>
    <property type="match status" value="2"/>
</dbReference>
<dbReference type="PANTHER" id="PTHR24223">
    <property type="entry name" value="ATP-BINDING CASSETTE SUB-FAMILY C"/>
    <property type="match status" value="1"/>
</dbReference>
<evidence type="ECO:0000256" key="3">
    <source>
        <dbReference type="ARBA" id="ARBA00022692"/>
    </source>
</evidence>
<evidence type="ECO:0000256" key="8">
    <source>
        <dbReference type="SAM" id="MobiDB-lite"/>
    </source>
</evidence>
<keyword evidence="7 9" id="KW-0472">Membrane</keyword>
<dbReference type="CDD" id="cd03250">
    <property type="entry name" value="ABCC_MRP_domain1"/>
    <property type="match status" value="1"/>
</dbReference>
<keyword evidence="6 9" id="KW-1133">Transmembrane helix</keyword>
<keyword evidence="3 9" id="KW-0812">Transmembrane</keyword>
<feature type="domain" description="ABC transmembrane type-1" evidence="11">
    <location>
        <begin position="192"/>
        <end position="491"/>
    </location>
</feature>
<gene>
    <name evidence="12" type="ORF">SLS53_001345</name>
</gene>
<organism evidence="12 13">
    <name type="scientific">Cytospora paraplurivora</name>
    <dbReference type="NCBI Taxonomy" id="2898453"/>
    <lineage>
        <taxon>Eukaryota</taxon>
        <taxon>Fungi</taxon>
        <taxon>Dikarya</taxon>
        <taxon>Ascomycota</taxon>
        <taxon>Pezizomycotina</taxon>
        <taxon>Sordariomycetes</taxon>
        <taxon>Sordariomycetidae</taxon>
        <taxon>Diaporthales</taxon>
        <taxon>Cytosporaceae</taxon>
        <taxon>Cytospora</taxon>
    </lineage>
</organism>
<dbReference type="InterPro" id="IPR003439">
    <property type="entry name" value="ABC_transporter-like_ATP-bd"/>
</dbReference>
<dbReference type="InterPro" id="IPR027417">
    <property type="entry name" value="P-loop_NTPase"/>
</dbReference>
<feature type="transmembrane region" description="Helical" evidence="9">
    <location>
        <begin position="1067"/>
        <end position="1090"/>
    </location>
</feature>
<feature type="domain" description="ABC transporter" evidence="10">
    <location>
        <begin position="1159"/>
        <end position="1454"/>
    </location>
</feature>
<keyword evidence="13" id="KW-1185">Reference proteome</keyword>
<dbReference type="CDD" id="cd18596">
    <property type="entry name" value="ABC_6TM_VMR1_D1_like"/>
    <property type="match status" value="1"/>
</dbReference>
<protein>
    <recommendedName>
        <fullName evidence="14">ABC transporter</fullName>
    </recommendedName>
</protein>
<dbReference type="PROSITE" id="PS50929">
    <property type="entry name" value="ABC_TM1F"/>
    <property type="match status" value="2"/>
</dbReference>
<dbReference type="GO" id="GO:0140359">
    <property type="term" value="F:ABC-type transporter activity"/>
    <property type="evidence" value="ECO:0007669"/>
    <property type="project" value="InterPro"/>
</dbReference>
<feature type="transmembrane region" description="Helical" evidence="9">
    <location>
        <begin position="985"/>
        <end position="1004"/>
    </location>
</feature>
<feature type="region of interest" description="Disordered" evidence="8">
    <location>
        <begin position="1285"/>
        <end position="1334"/>
    </location>
</feature>
<dbReference type="GO" id="GO:0005524">
    <property type="term" value="F:ATP binding"/>
    <property type="evidence" value="ECO:0007669"/>
    <property type="project" value="UniProtKB-KW"/>
</dbReference>
<feature type="transmembrane region" description="Helical" evidence="9">
    <location>
        <begin position="322"/>
        <end position="343"/>
    </location>
</feature>
<dbReference type="EMBL" id="JAJSPL020000003">
    <property type="protein sequence ID" value="KAK7748093.1"/>
    <property type="molecule type" value="Genomic_DNA"/>
</dbReference>
<dbReference type="PROSITE" id="PS50893">
    <property type="entry name" value="ABC_TRANSPORTER_2"/>
    <property type="match status" value="2"/>
</dbReference>
<feature type="transmembrane region" description="Helical" evidence="9">
    <location>
        <begin position="78"/>
        <end position="96"/>
    </location>
</feature>
<proteinExistence type="predicted"/>
<feature type="transmembrane region" description="Helical" evidence="9">
    <location>
        <begin position="231"/>
        <end position="253"/>
    </location>
</feature>
<feature type="transmembrane region" description="Helical" evidence="9">
    <location>
        <begin position="885"/>
        <end position="915"/>
    </location>
</feature>
<comment type="caution">
    <text evidence="12">The sequence shown here is derived from an EMBL/GenBank/DDBJ whole genome shotgun (WGS) entry which is preliminary data.</text>
</comment>
<evidence type="ECO:0000313" key="13">
    <source>
        <dbReference type="Proteomes" id="UP001320245"/>
    </source>
</evidence>
<feature type="compositionally biased region" description="Low complexity" evidence="8">
    <location>
        <begin position="1291"/>
        <end position="1320"/>
    </location>
</feature>
<dbReference type="GO" id="GO:0016020">
    <property type="term" value="C:membrane"/>
    <property type="evidence" value="ECO:0007669"/>
    <property type="project" value="UniProtKB-SubCell"/>
</dbReference>
<dbReference type="InterPro" id="IPR017871">
    <property type="entry name" value="ABC_transporter-like_CS"/>
</dbReference>
<dbReference type="Pfam" id="PF00005">
    <property type="entry name" value="ABC_tran"/>
    <property type="match status" value="3"/>
</dbReference>
<reference evidence="12 13" key="1">
    <citation type="journal article" date="2023" name="PLoS ONE">
        <title>Cytospora paraplurivora sp. nov. isolated from orchards with fruit tree decline syndrome in Ontario, Canada.</title>
        <authorList>
            <person name="Ilyukhin E."/>
            <person name="Nguyen H.D.T."/>
            <person name="Castle A.J."/>
            <person name="Ellouze W."/>
        </authorList>
    </citation>
    <scope>NUCLEOTIDE SEQUENCE [LARGE SCALE GENOMIC DNA]</scope>
    <source>
        <strain evidence="12 13">FDS-564</strain>
    </source>
</reference>
<evidence type="ECO:0000256" key="9">
    <source>
        <dbReference type="SAM" id="Phobius"/>
    </source>
</evidence>
<dbReference type="Pfam" id="PF00664">
    <property type="entry name" value="ABC_membrane"/>
    <property type="match status" value="2"/>
</dbReference>
<sequence>MSPPIWLRTFAAEGPGEAESASTDFVPSKPWIWGLPTVILALNSAVGLVISIIASMIPRAGPLFLVPLIPHLPTREGVLMWVVEMIIPLVTVIFIINMPMRDPLLETKDVCPPFQEPTFELRSPEDSFTLWHWMSVAWMAPIVKTGYQRQLHDEDIWKLPLEFQHGRLHRLFRDVKGSVLARIMKVNAPDLIVTTCLSILESICSLVPIVFLKQLLTALEGEHPDRRVAVVYGVFILIARLISAQSGIFNLWFCRRAYERSRGEMITMIYEKTLMRKAFTFPSDNRDNANDKNGKHGENGPASMGKILNLMRNDVYEIAQRFWEFANFFTKPMSFVLTIVLIWKILGPAAFGGVLLVVFAQVLNSFIIRVLVKWERARRAVTDIKLQVTAQFVEAIRHLRWYNWQDRWLGQILASRQKELRYRVIVNLINKAVAATNKISAYFFPVAAFYAYTIIGGKPLRIDVAFPALNLFTMLNQSLNELPALITVLLNARVAMGRIEDFMAEPNKEEEYGCGAYGESGAAPLGDLKISFRGASFSWPGSPQDQHVLSDVSFDAEPGVTAVCGKVGSGKTALLHAILGELDDRGGIRKVPNELVGYCAQTPWLQSMSIRENILFSSGLDELRYRQVLAACCLIPDLANWKAGDLSMIGENGVGLSGGQKARVALARAVYSQARILLLDDPIAALDHQTAETILRNLFTNTNLTQGRLLIFVTHRMDILTRYANQVLELSQQGTVTVISREEIKYHEELLHFAAHDEHRRQSIDDGEQVDEDVVPDKFIEEEHRAHGGVMASVYWEYIKAGNLWYWGLLLLLFVLFRISRLAHFYFLKIWGEAYEPATRTYLTATNDPEYNFGSAQISMSTAASQDWWHFDLSLPPPDTNARPWLFWFFIIALLQFISFVLSDLMIVLIIYTAGKHLFDLVMRKVANATFRFYDVTPVGRLMNRLTSDIGTIDGQIVTQIRDVVWYLMFWVSSLFVIASTTPVFLVIAILMTTIFVVIFMRFLPASQSLRRLEMVSLSPLMSNFGTLLEGLTTVRAFRAQPHFQERIIVTTDAFQKMDHFYWSLQAWLMFRFDVLSALSTFILTMSALFTGLGAGTVGFVLAAAANFVACTHNLCRKYGDLQMQFVSVERVIELMDLEEEPPGDLEPPAAWPGYDDDITFENVTVRYAKGLDPSLRKLSFRIPAGATVAVTGRTGSGKSTLALTLLGTMLPEFDDVTGTLGTIRIGSVDVARVDKHALRKRISFVAQDPVLFPGTLRDNLDPMGEYSEEECALVLRRVLGASNELDEAGSSSESPTSGPSSSPASESSGSSSSSSNSGESDGKEIGNGHASSMVAGPAIVPANADGGGGKHSAFTLSLATRVDGGGKNLSQGQRQLIGLARAVLRRSPLVILDEATASIDKKTAFYIQKVLREELRESTVITIAHRVEAVRDADFEIVLDKGKLVRAQAVIAA</sequence>
<comment type="subcellular location">
    <subcellularLocation>
        <location evidence="1">Membrane</location>
    </subcellularLocation>
</comment>
<feature type="transmembrane region" description="Helical" evidence="9">
    <location>
        <begin position="191"/>
        <end position="211"/>
    </location>
</feature>
<dbReference type="InterPro" id="IPR050173">
    <property type="entry name" value="ABC_transporter_C-like"/>
</dbReference>
<feature type="transmembrane region" description="Helical" evidence="9">
    <location>
        <begin position="31"/>
        <end position="57"/>
    </location>
</feature>
<evidence type="ECO:0000256" key="1">
    <source>
        <dbReference type="ARBA" id="ARBA00004370"/>
    </source>
</evidence>